<evidence type="ECO:0000256" key="1">
    <source>
        <dbReference type="ARBA" id="ARBA00006001"/>
    </source>
</evidence>
<comment type="cofactor">
    <cofactor evidence="11">
        <name>Mg(2+)</name>
        <dbReference type="ChEBI" id="CHEBI:18420"/>
    </cofactor>
</comment>
<comment type="similarity">
    <text evidence="1">In the N-terminal section; belongs to the NnrE/AIBP family.</text>
</comment>
<gene>
    <name evidence="11" type="primary">nnrD</name>
    <name evidence="12" type="synonym">nnrE</name>
    <name evidence="16" type="ORF">B9T62_34280</name>
</gene>
<dbReference type="SUPFAM" id="SSF53613">
    <property type="entry name" value="Ribokinase-like"/>
    <property type="match status" value="1"/>
</dbReference>
<dbReference type="HAMAP" id="MF_01966">
    <property type="entry name" value="NADHX_epimerase"/>
    <property type="match status" value="1"/>
</dbReference>
<evidence type="ECO:0000256" key="5">
    <source>
        <dbReference type="ARBA" id="ARBA00022857"/>
    </source>
</evidence>
<comment type="subunit">
    <text evidence="11">Homotetramer.</text>
</comment>
<feature type="binding site" evidence="11">
    <location>
        <position position="415"/>
    </location>
    <ligand>
        <name>(6S)-NADPHX</name>
        <dbReference type="ChEBI" id="CHEBI:64076"/>
    </ligand>
</feature>
<dbReference type="InterPro" id="IPR029056">
    <property type="entry name" value="Ribokinase-like"/>
</dbReference>
<feature type="binding site" evidence="12">
    <location>
        <position position="289"/>
    </location>
    <ligand>
        <name>(6S)-NADPHX</name>
        <dbReference type="ChEBI" id="CHEBI:64076"/>
    </ligand>
</feature>
<name>A0A2Z2KNV4_9BACL</name>
<accession>A0A2Z2KNV4</accession>
<dbReference type="InterPro" id="IPR000631">
    <property type="entry name" value="CARKD"/>
</dbReference>
<keyword evidence="3 11" id="KW-0547">Nucleotide-binding</keyword>
<dbReference type="PANTHER" id="PTHR12592">
    <property type="entry name" value="ATP-DEPENDENT (S)-NAD(P)H-HYDRATE DEHYDRATASE FAMILY MEMBER"/>
    <property type="match status" value="1"/>
</dbReference>
<evidence type="ECO:0000256" key="7">
    <source>
        <dbReference type="ARBA" id="ARBA00023239"/>
    </source>
</evidence>
<evidence type="ECO:0000256" key="13">
    <source>
        <dbReference type="SAM" id="MobiDB-lite"/>
    </source>
</evidence>
<feature type="compositionally biased region" description="Gly residues" evidence="13">
    <location>
        <begin position="88"/>
        <end position="97"/>
    </location>
</feature>
<evidence type="ECO:0000256" key="2">
    <source>
        <dbReference type="ARBA" id="ARBA00009524"/>
    </source>
</evidence>
<dbReference type="EC" id="4.2.1.136" evidence="11"/>
<organism evidence="16 17">
    <name type="scientific">Paenibacillus donghaensis</name>
    <dbReference type="NCBI Taxonomy" id="414771"/>
    <lineage>
        <taxon>Bacteria</taxon>
        <taxon>Bacillati</taxon>
        <taxon>Bacillota</taxon>
        <taxon>Bacilli</taxon>
        <taxon>Bacillales</taxon>
        <taxon>Paenibacillaceae</taxon>
        <taxon>Paenibacillus</taxon>
    </lineage>
</organism>
<evidence type="ECO:0000313" key="16">
    <source>
        <dbReference type="EMBL" id="ASA25360.1"/>
    </source>
</evidence>
<feature type="compositionally biased region" description="Gly residues" evidence="13">
    <location>
        <begin position="62"/>
        <end position="75"/>
    </location>
</feature>
<dbReference type="NCBIfam" id="TIGR00197">
    <property type="entry name" value="yjeF_nterm"/>
    <property type="match status" value="1"/>
</dbReference>
<protein>
    <recommendedName>
        <fullName evidence="11 12">Multifunctional fusion protein</fullName>
    </recommendedName>
    <domain>
        <recommendedName>
            <fullName evidence="11">ADP-dependent (S)-NAD(P)H-hydrate dehydratase</fullName>
            <ecNumber evidence="11">4.2.1.136</ecNumber>
        </recommendedName>
        <alternativeName>
            <fullName evidence="11">ADP-dependent NAD(P)HX dehydratase</fullName>
        </alternativeName>
    </domain>
    <domain>
        <recommendedName>
            <fullName evidence="12">NAD(P)H-hydrate epimerase</fullName>
            <ecNumber evidence="12">5.1.99.6</ecNumber>
        </recommendedName>
        <alternativeName>
            <fullName evidence="12">NAD(P)HX epimerase</fullName>
        </alternativeName>
    </domain>
</protein>
<reference evidence="16 17" key="1">
    <citation type="submission" date="2017-06" db="EMBL/GenBank/DDBJ databases">
        <title>Complete genome sequence of Paenibacillus donghaensis KCTC 13049T isolated from East Sea sediment, South Korea.</title>
        <authorList>
            <person name="Jung B.K."/>
            <person name="Hong S.-J."/>
            <person name="Shin J.-H."/>
        </authorList>
    </citation>
    <scope>NUCLEOTIDE SEQUENCE [LARGE SCALE GENOMIC DNA]</scope>
    <source>
        <strain evidence="16 17">KCTC 13049</strain>
    </source>
</reference>
<keyword evidence="12" id="KW-0479">Metal-binding</keyword>
<dbReference type="GO" id="GO:0052855">
    <property type="term" value="F:ADP-dependent NAD(P)H-hydrate dehydratase activity"/>
    <property type="evidence" value="ECO:0007669"/>
    <property type="project" value="UniProtKB-UniRule"/>
</dbReference>
<dbReference type="Gene3D" id="3.40.50.10260">
    <property type="entry name" value="YjeF N-terminal domain"/>
    <property type="match status" value="2"/>
</dbReference>
<dbReference type="CDD" id="cd01171">
    <property type="entry name" value="YXKO-related"/>
    <property type="match status" value="1"/>
</dbReference>
<keyword evidence="5 11" id="KW-0521">NADP</keyword>
<evidence type="ECO:0000256" key="4">
    <source>
        <dbReference type="ARBA" id="ARBA00022840"/>
    </source>
</evidence>
<dbReference type="PANTHER" id="PTHR12592:SF0">
    <property type="entry name" value="ATP-DEPENDENT (S)-NAD(P)H-HYDRATE DEHYDRATASE"/>
    <property type="match status" value="1"/>
</dbReference>
<evidence type="ECO:0000256" key="9">
    <source>
        <dbReference type="ARBA" id="ARBA00048238"/>
    </source>
</evidence>
<dbReference type="InterPro" id="IPR036652">
    <property type="entry name" value="YjeF_N_dom_sf"/>
</dbReference>
<comment type="catalytic activity">
    <reaction evidence="12">
        <text>(6R)-NADHX = (6S)-NADHX</text>
        <dbReference type="Rhea" id="RHEA:32215"/>
        <dbReference type="ChEBI" id="CHEBI:64074"/>
        <dbReference type="ChEBI" id="CHEBI:64075"/>
        <dbReference type="EC" id="5.1.99.6"/>
    </reaction>
</comment>
<feature type="binding site" evidence="12">
    <location>
        <begin position="278"/>
        <end position="284"/>
    </location>
    <ligand>
        <name>(6S)-NADPHX</name>
        <dbReference type="ChEBI" id="CHEBI:64076"/>
    </ligand>
</feature>
<feature type="domain" description="YjeF N-terminal" evidence="15">
    <location>
        <begin position="9"/>
        <end position="42"/>
    </location>
</feature>
<keyword evidence="7 11" id="KW-0456">Lyase</keyword>
<dbReference type="PROSITE" id="PS01050">
    <property type="entry name" value="YJEF_C_2"/>
    <property type="match status" value="1"/>
</dbReference>
<dbReference type="EC" id="5.1.99.6" evidence="12"/>
<dbReference type="OrthoDB" id="9806925at2"/>
<evidence type="ECO:0000256" key="11">
    <source>
        <dbReference type="HAMAP-Rule" id="MF_01965"/>
    </source>
</evidence>
<dbReference type="Pfam" id="PF01256">
    <property type="entry name" value="Carb_kinase"/>
    <property type="match status" value="1"/>
</dbReference>
<dbReference type="PROSITE" id="PS51385">
    <property type="entry name" value="YJEF_N"/>
    <property type="match status" value="2"/>
</dbReference>
<comment type="similarity">
    <text evidence="12">Belongs to the NnrE/AIBP family.</text>
</comment>
<comment type="similarity">
    <text evidence="2">In the C-terminal section; belongs to the NnrD/CARKD family.</text>
</comment>
<feature type="region of interest" description="Disordered" evidence="13">
    <location>
        <begin position="46"/>
        <end position="172"/>
    </location>
</feature>
<keyword evidence="17" id="KW-1185">Reference proteome</keyword>
<evidence type="ECO:0000256" key="12">
    <source>
        <dbReference type="HAMAP-Rule" id="MF_01966"/>
    </source>
</evidence>
<dbReference type="KEGG" id="pdh:B9T62_34280"/>
<dbReference type="GO" id="GO:0046496">
    <property type="term" value="P:nicotinamide nucleotide metabolic process"/>
    <property type="evidence" value="ECO:0007669"/>
    <property type="project" value="UniProtKB-UniRule"/>
</dbReference>
<feature type="binding site" evidence="12">
    <location>
        <begin position="208"/>
        <end position="212"/>
    </location>
    <ligand>
        <name>(6S)-NADPHX</name>
        <dbReference type="ChEBI" id="CHEBI:64076"/>
    </ligand>
</feature>
<dbReference type="InterPro" id="IPR017953">
    <property type="entry name" value="Carbohydrate_kinase_pred_CS"/>
</dbReference>
<proteinExistence type="inferred from homology"/>
<feature type="binding site" evidence="12">
    <location>
        <position position="209"/>
    </location>
    <ligand>
        <name>K(+)</name>
        <dbReference type="ChEBI" id="CHEBI:29103"/>
    </ligand>
</feature>
<feature type="domain" description="YjeF C-terminal" evidence="14">
    <location>
        <begin position="380"/>
        <end position="658"/>
    </location>
</feature>
<feature type="binding site" evidence="11">
    <location>
        <position position="486"/>
    </location>
    <ligand>
        <name>(6S)-NADPHX</name>
        <dbReference type="ChEBI" id="CHEBI:64076"/>
    </ligand>
</feature>
<evidence type="ECO:0000259" key="14">
    <source>
        <dbReference type="PROSITE" id="PS51383"/>
    </source>
</evidence>
<dbReference type="AlphaFoldDB" id="A0A2Z2KNV4"/>
<evidence type="ECO:0000259" key="15">
    <source>
        <dbReference type="PROSITE" id="PS51385"/>
    </source>
</evidence>
<comment type="catalytic activity">
    <reaction evidence="10 11">
        <text>(6S)-NADPHX + ADP = AMP + phosphate + NADPH + H(+)</text>
        <dbReference type="Rhea" id="RHEA:32235"/>
        <dbReference type="ChEBI" id="CHEBI:15378"/>
        <dbReference type="ChEBI" id="CHEBI:43474"/>
        <dbReference type="ChEBI" id="CHEBI:57783"/>
        <dbReference type="ChEBI" id="CHEBI:64076"/>
        <dbReference type="ChEBI" id="CHEBI:456215"/>
        <dbReference type="ChEBI" id="CHEBI:456216"/>
        <dbReference type="EC" id="4.2.1.136"/>
    </reaction>
</comment>
<feature type="domain" description="YjeF N-terminal" evidence="15">
    <location>
        <begin position="162"/>
        <end position="364"/>
    </location>
</feature>
<dbReference type="InterPro" id="IPR004443">
    <property type="entry name" value="YjeF_N_dom"/>
</dbReference>
<keyword evidence="6 11" id="KW-0520">NAD</keyword>
<comment type="catalytic activity">
    <reaction evidence="12">
        <text>(6R)-NADPHX = (6S)-NADPHX</text>
        <dbReference type="Rhea" id="RHEA:32227"/>
        <dbReference type="ChEBI" id="CHEBI:64076"/>
        <dbReference type="ChEBI" id="CHEBI:64077"/>
        <dbReference type="EC" id="5.1.99.6"/>
    </reaction>
</comment>
<feature type="binding site" evidence="11">
    <location>
        <begin position="575"/>
        <end position="579"/>
    </location>
    <ligand>
        <name>AMP</name>
        <dbReference type="ChEBI" id="CHEBI:456215"/>
    </ligand>
</feature>
<dbReference type="GO" id="GO:0046872">
    <property type="term" value="F:metal ion binding"/>
    <property type="evidence" value="ECO:0007669"/>
    <property type="project" value="UniProtKB-KW"/>
</dbReference>
<feature type="binding site" evidence="12">
    <location>
        <position position="310"/>
    </location>
    <ligand>
        <name>K(+)</name>
        <dbReference type="ChEBI" id="CHEBI:29103"/>
    </ligand>
</feature>
<dbReference type="GO" id="GO:0052856">
    <property type="term" value="F:NAD(P)HX epimerase activity"/>
    <property type="evidence" value="ECO:0007669"/>
    <property type="project" value="UniProtKB-UniRule"/>
</dbReference>
<evidence type="ECO:0000256" key="3">
    <source>
        <dbReference type="ARBA" id="ARBA00022741"/>
    </source>
</evidence>
<keyword evidence="4 11" id="KW-0067">ATP-binding</keyword>
<dbReference type="SUPFAM" id="SSF64153">
    <property type="entry name" value="YjeF N-terminal domain-like"/>
    <property type="match status" value="2"/>
</dbReference>
<keyword evidence="12" id="KW-0630">Potassium</keyword>
<dbReference type="HAMAP" id="MF_01965">
    <property type="entry name" value="NADHX_dehydratase"/>
    <property type="match status" value="1"/>
</dbReference>
<feature type="binding site" evidence="11">
    <location>
        <position position="538"/>
    </location>
    <ligand>
        <name>(6S)-NADPHX</name>
        <dbReference type="ChEBI" id="CHEBI:64076"/>
    </ligand>
</feature>
<feature type="binding site" evidence="12">
    <location>
        <position position="274"/>
    </location>
    <ligand>
        <name>K(+)</name>
        <dbReference type="ChEBI" id="CHEBI:29103"/>
    </ligand>
</feature>
<comment type="similarity">
    <text evidence="11">Belongs to the NnrD/CARKD family.</text>
</comment>
<comment type="function">
    <text evidence="12">Catalyzes the epimerization of the S- and R-forms of NAD(P)HX, a damaged form of NAD(P)H that is a result of enzymatic or heat-dependent hydration. This is a prerequisite for the S-specific NAD(P)H-hydrate dehydratase to allow the repair of both epimers of NAD(P)HX.</text>
</comment>
<feature type="binding site" evidence="11">
    <location>
        <position position="604"/>
    </location>
    <ligand>
        <name>AMP</name>
        <dbReference type="ChEBI" id="CHEBI:456215"/>
    </ligand>
</feature>
<comment type="function">
    <text evidence="8">Bifunctional enzyme that catalyzes the epimerization of the S- and R-forms of NAD(P)HX and the dehydration of the S-form of NAD(P)HX at the expense of ADP, which is converted to AMP. This allows the repair of both epimers of NAD(P)HX, a damaged form of NAD(P)H that is a result of enzymatic or heat-dependent hydration.</text>
</comment>
<feature type="compositionally biased region" description="Gly residues" evidence="13">
    <location>
        <begin position="122"/>
        <end position="131"/>
    </location>
</feature>
<dbReference type="GO" id="GO:0110051">
    <property type="term" value="P:metabolite repair"/>
    <property type="evidence" value="ECO:0007669"/>
    <property type="project" value="TreeGrafter"/>
</dbReference>
<sequence>MYLVTAEQMRELDRRTIEELGIPAVALMENAGRAIAEEVVALCRRRGPGGGRDRGNRWSNGGSSGGDGGSGGGADGSSNGSSNCSSSGGNGGNGGNGSSNCSSSGGNGGNGGNGSSNCSSSGGNGGSGGNGSSNCSSSGGNRGNGGNGSSNCSSSGGNGGNGVSGDAAAAETARAHGERAGFQVSGDNALTLAHADAERWFILVGKGNNGGDGLAAARHLREAGIAATLVYAVPPESLTGVAALQRDAAAALGLPALQYGRDRLDLAEGSGIVDALLGTGAAGAPRGAYAELIAAANRSGKAIVSADIPSGLDADTGATHEPCIQASVTVCLALLKRGLVQYPGAAAAGRVVVRSIGIPSSLAGEEDGVSAHLLTPEVLQQRLGVDVTRRRSPEGHKGTYGHVLLAGGTLRMSGAGLLSARAALRAGAGLVTWALPQQLLPYVAGAAPELMLAPAEDGGAGVWNAATADELLRLSGQRDVLAIGPGLGRFAGDTEWLRRLWEGTACPLVLDADALNILAEADYSGWAQRKHPVILTPHPGEMARLAGRSTAEVQADRIGLALAYAAEHQVTLVLKGAHTVIATSEGQAYVNTTGHPGMGTGGAGDVLTGVISGLLAQGLNAAQAAAFGVYLHGEAGEKAACERGNPASLIAGDIIEAL</sequence>
<comment type="function">
    <text evidence="11">Catalyzes the dehydration of the S-form of NAD(P)HX at the expense of ADP, which is converted to AMP. Together with NAD(P)HX epimerase, which catalyzes the epimerization of the S- and R-forms, the enzyme allows the repair of both epimers of NAD(P)HX, a damaged form of NAD(P)H that is a result of enzymatic or heat-dependent hydration.</text>
</comment>
<comment type="catalytic activity">
    <reaction evidence="9 11">
        <text>(6S)-NADHX + ADP = AMP + phosphate + NADH + H(+)</text>
        <dbReference type="Rhea" id="RHEA:32223"/>
        <dbReference type="ChEBI" id="CHEBI:15378"/>
        <dbReference type="ChEBI" id="CHEBI:43474"/>
        <dbReference type="ChEBI" id="CHEBI:57945"/>
        <dbReference type="ChEBI" id="CHEBI:64074"/>
        <dbReference type="ChEBI" id="CHEBI:456215"/>
        <dbReference type="ChEBI" id="CHEBI:456216"/>
        <dbReference type="EC" id="4.2.1.136"/>
    </reaction>
</comment>
<feature type="binding site" evidence="11">
    <location>
        <position position="605"/>
    </location>
    <ligand>
        <name>(6S)-NADPHX</name>
        <dbReference type="ChEBI" id="CHEBI:64076"/>
    </ligand>
</feature>
<dbReference type="Pfam" id="PF03853">
    <property type="entry name" value="YjeF_N"/>
    <property type="match status" value="1"/>
</dbReference>
<dbReference type="Gene3D" id="3.40.1190.20">
    <property type="match status" value="1"/>
</dbReference>
<evidence type="ECO:0000256" key="10">
    <source>
        <dbReference type="ARBA" id="ARBA00049209"/>
    </source>
</evidence>
<dbReference type="EMBL" id="CP021780">
    <property type="protein sequence ID" value="ASA25360.1"/>
    <property type="molecule type" value="Genomic_DNA"/>
</dbReference>
<evidence type="ECO:0000256" key="6">
    <source>
        <dbReference type="ARBA" id="ARBA00023027"/>
    </source>
</evidence>
<feature type="binding site" evidence="12">
    <location>
        <position position="307"/>
    </location>
    <ligand>
        <name>(6S)-NADPHX</name>
        <dbReference type="ChEBI" id="CHEBI:64076"/>
    </ligand>
</feature>
<dbReference type="RefSeq" id="WP_087919325.1">
    <property type="nucleotide sequence ID" value="NZ_CP021780.1"/>
</dbReference>
<evidence type="ECO:0000313" key="17">
    <source>
        <dbReference type="Proteomes" id="UP000249890"/>
    </source>
</evidence>
<keyword evidence="12" id="KW-0413">Isomerase</keyword>
<evidence type="ECO:0000256" key="8">
    <source>
        <dbReference type="ARBA" id="ARBA00025153"/>
    </source>
</evidence>
<dbReference type="GO" id="GO:0005524">
    <property type="term" value="F:ATP binding"/>
    <property type="evidence" value="ECO:0007669"/>
    <property type="project" value="UniProtKB-KW"/>
</dbReference>
<comment type="cofactor">
    <cofactor evidence="12">
        <name>K(+)</name>
        <dbReference type="ChEBI" id="CHEBI:29103"/>
    </cofactor>
    <text evidence="12">Binds 1 potassium ion per subunit.</text>
</comment>
<feature type="compositionally biased region" description="Low complexity" evidence="13">
    <location>
        <begin position="76"/>
        <end position="87"/>
    </location>
</feature>
<dbReference type="NCBIfam" id="TIGR00196">
    <property type="entry name" value="yjeF_cterm"/>
    <property type="match status" value="1"/>
</dbReference>
<feature type="compositionally biased region" description="Gly residues" evidence="13">
    <location>
        <begin position="105"/>
        <end position="114"/>
    </location>
</feature>
<dbReference type="PROSITE" id="PS51383">
    <property type="entry name" value="YJEF_C_3"/>
    <property type="match status" value="1"/>
</dbReference>
<dbReference type="Proteomes" id="UP000249890">
    <property type="component" value="Chromosome"/>
</dbReference>